<feature type="region of interest" description="Disordered" evidence="14">
    <location>
        <begin position="536"/>
        <end position="584"/>
    </location>
</feature>
<keyword evidence="5" id="KW-1017">Isopeptide bond</keyword>
<reference evidence="15 16" key="1">
    <citation type="journal article" date="2018" name="Mol. Biol. Evol.">
        <title>Broad Genomic Sampling Reveals a Smut Pathogenic Ancestry of the Fungal Clade Ustilaginomycotina.</title>
        <authorList>
            <person name="Kijpornyongpan T."/>
            <person name="Mondo S.J."/>
            <person name="Barry K."/>
            <person name="Sandor L."/>
            <person name="Lee J."/>
            <person name="Lipzen A."/>
            <person name="Pangilinan J."/>
            <person name="LaButti K."/>
            <person name="Hainaut M."/>
            <person name="Henrissat B."/>
            <person name="Grigoriev I.V."/>
            <person name="Spatafora J.W."/>
            <person name="Aime M.C."/>
        </authorList>
    </citation>
    <scope>NUCLEOTIDE SEQUENCE [LARGE SCALE GENOMIC DNA]</scope>
    <source>
        <strain evidence="15 16">MCA 5214</strain>
    </source>
</reference>
<feature type="region of interest" description="Disordered" evidence="14">
    <location>
        <begin position="271"/>
        <end position="290"/>
    </location>
</feature>
<keyword evidence="10" id="KW-0206">Cytoskeleton</keyword>
<evidence type="ECO:0000313" key="15">
    <source>
        <dbReference type="EMBL" id="PWN29266.1"/>
    </source>
</evidence>
<comment type="similarity">
    <text evidence="11">Belongs to the dynactin subunit 4 family.</text>
</comment>
<dbReference type="InterPro" id="IPR008603">
    <property type="entry name" value="DCTN4"/>
</dbReference>
<evidence type="ECO:0000256" key="14">
    <source>
        <dbReference type="SAM" id="MobiDB-lite"/>
    </source>
</evidence>
<evidence type="ECO:0000256" key="8">
    <source>
        <dbReference type="ARBA" id="ARBA00022990"/>
    </source>
</evidence>
<keyword evidence="9" id="KW-0175">Coiled coil</keyword>
<evidence type="ECO:0000256" key="11">
    <source>
        <dbReference type="ARBA" id="ARBA00034776"/>
    </source>
</evidence>
<feature type="compositionally biased region" description="Polar residues" evidence="14">
    <location>
        <begin position="191"/>
        <end position="209"/>
    </location>
</feature>
<protein>
    <recommendedName>
        <fullName evidence="12">Dynactin subunit 4</fullName>
    </recommendedName>
</protein>
<evidence type="ECO:0000256" key="3">
    <source>
        <dbReference type="ARBA" id="ARBA00004657"/>
    </source>
</evidence>
<dbReference type="GeneID" id="37027190"/>
<dbReference type="Pfam" id="PF05502">
    <property type="entry name" value="Dynactin_p62"/>
    <property type="match status" value="2"/>
</dbReference>
<feature type="region of interest" description="Disordered" evidence="14">
    <location>
        <begin position="444"/>
        <end position="467"/>
    </location>
</feature>
<dbReference type="PANTHER" id="PTHR13034:SF2">
    <property type="entry name" value="DYNACTIN SUBUNIT 4"/>
    <property type="match status" value="1"/>
</dbReference>
<keyword evidence="7" id="KW-0832">Ubl conjugation</keyword>
<dbReference type="GO" id="GO:0001725">
    <property type="term" value="C:stress fiber"/>
    <property type="evidence" value="ECO:0007669"/>
    <property type="project" value="UniProtKB-SubCell"/>
</dbReference>
<dbReference type="OrthoDB" id="283815at2759"/>
<feature type="region of interest" description="Disordered" evidence="14">
    <location>
        <begin position="191"/>
        <end position="229"/>
    </location>
</feature>
<name>A0A316UVD0_9BASI</name>
<dbReference type="EMBL" id="KZ819663">
    <property type="protein sequence ID" value="PWN29266.1"/>
    <property type="molecule type" value="Genomic_DNA"/>
</dbReference>
<dbReference type="Proteomes" id="UP000245884">
    <property type="component" value="Unassembled WGS sequence"/>
</dbReference>
<organism evidence="15 16">
    <name type="scientific">Jaminaea rosea</name>
    <dbReference type="NCBI Taxonomy" id="1569628"/>
    <lineage>
        <taxon>Eukaryota</taxon>
        <taxon>Fungi</taxon>
        <taxon>Dikarya</taxon>
        <taxon>Basidiomycota</taxon>
        <taxon>Ustilaginomycotina</taxon>
        <taxon>Exobasidiomycetes</taxon>
        <taxon>Microstromatales</taxon>
        <taxon>Microstromatales incertae sedis</taxon>
        <taxon>Jaminaea</taxon>
    </lineage>
</organism>
<keyword evidence="6" id="KW-0597">Phosphoprotein</keyword>
<evidence type="ECO:0000256" key="4">
    <source>
        <dbReference type="ARBA" id="ARBA00022490"/>
    </source>
</evidence>
<sequence length="584" mass="62736">MPNPRVLYHCPCALGLAPSANAGSTTSSSSATPLLPSQLAASSYSFHPLPLLHFCSDCLTPRCSLCATQEVITHYCPACLFEVPSASVKAERNRCPRNCFLCPQRGCGAYLSVVASDPAATGMGRLEAPESSVGRPPYFLSCARCKWDSRAQGQVFEKPTGVSAQLEAQRGPHPLQEEMDRLRSHFESFLRKQQQPQGTATTLPPSASSRKLVRDIPGLGDPATSKYLAGSRRGGGAALGLSGPLPPAATEDLPAYRSEGAALSRQVEQEALARHAGPSLSPGLHSTATPARVPLTTKKTLRCPTCRHILIKPDPKATSHRWKIKLSALNYLPEVGCSFRGARHGAGAGVGAGMEHLARGGEYEYELAVRNPLEEAIRVRLTTGGGGGHGAVAQGWNARLSTSRFTVKPFDDVVDVIDSDLLGLGRGDEEDDEAGFEDVEDIEEGQDNAGDGKQQQQQQAGSRGVIRRKGNETVVALRLSVGAQASGEVEVPLRVTFSYRVEPGQSEEPGEGQADEKGTRSLSFWIALRLGKVAEHEARGAGKRAGEGEKDEEREREEDKEQRLARLRKRRSEMTLMNAPPKVV</sequence>
<dbReference type="RefSeq" id="XP_025363878.1">
    <property type="nucleotide sequence ID" value="XM_025505367.1"/>
</dbReference>
<evidence type="ECO:0000256" key="2">
    <source>
        <dbReference type="ARBA" id="ARBA00004529"/>
    </source>
</evidence>
<evidence type="ECO:0000313" key="16">
    <source>
        <dbReference type="Proteomes" id="UP000245884"/>
    </source>
</evidence>
<evidence type="ECO:0000256" key="12">
    <source>
        <dbReference type="ARBA" id="ARBA00034864"/>
    </source>
</evidence>
<keyword evidence="8" id="KW-0007">Acetylation</keyword>
<evidence type="ECO:0000256" key="5">
    <source>
        <dbReference type="ARBA" id="ARBA00022499"/>
    </source>
</evidence>
<accession>A0A316UVD0</accession>
<dbReference type="AlphaFoldDB" id="A0A316UVD0"/>
<gene>
    <name evidence="15" type="ORF">BDZ90DRAFT_230163</name>
</gene>
<comment type="subcellular location">
    <subcellularLocation>
        <location evidence="1">Cytoplasm</location>
        <location evidence="1">Cytoskeleton</location>
        <location evidence="1">Microtubule organizing center</location>
        <location evidence="1">Centrosome</location>
    </subcellularLocation>
    <subcellularLocation>
        <location evidence="2">Cytoplasm</location>
        <location evidence="2">Cytoskeleton</location>
        <location evidence="2">Stress fiber</location>
    </subcellularLocation>
    <subcellularLocation>
        <location evidence="3">Cytoplasm</location>
        <location evidence="3">Myofibril</location>
    </subcellularLocation>
</comment>
<feature type="compositionally biased region" description="Basic and acidic residues" evidence="14">
    <location>
        <begin position="536"/>
        <end position="564"/>
    </location>
</feature>
<dbReference type="STRING" id="1569628.A0A316UVD0"/>
<evidence type="ECO:0000256" key="9">
    <source>
        <dbReference type="ARBA" id="ARBA00023054"/>
    </source>
</evidence>
<keyword evidence="16" id="KW-1185">Reference proteome</keyword>
<proteinExistence type="inferred from homology"/>
<evidence type="ECO:0000256" key="6">
    <source>
        <dbReference type="ARBA" id="ARBA00022553"/>
    </source>
</evidence>
<dbReference type="GO" id="GO:0005869">
    <property type="term" value="C:dynactin complex"/>
    <property type="evidence" value="ECO:0007669"/>
    <property type="project" value="InterPro"/>
</dbReference>
<keyword evidence="4" id="KW-0963">Cytoplasm</keyword>
<evidence type="ECO:0000256" key="10">
    <source>
        <dbReference type="ARBA" id="ARBA00023212"/>
    </source>
</evidence>
<evidence type="ECO:0000256" key="13">
    <source>
        <dbReference type="ARBA" id="ARBA00093507"/>
    </source>
</evidence>
<evidence type="ECO:0000256" key="7">
    <source>
        <dbReference type="ARBA" id="ARBA00022843"/>
    </source>
</evidence>
<evidence type="ECO:0000256" key="1">
    <source>
        <dbReference type="ARBA" id="ARBA00004300"/>
    </source>
</evidence>
<comment type="subunit">
    <text evidence="13">Subunit of dynactin, a multiprotein complex part of a tripartite complex with dynein and a adapter, such as BICDL1, BICD2 or HOOK3. The dynactin complex is built around ACTR1A/ACTB filament and consists of an actin-related filament composed of a shoulder domain, a pointed end and a barbed end. Its length is defined by its flexible shoulder domain. The soulder is composed of 2 DCTN1 subunits, 4 DCTN2 and 2 DCTN3. The 4 DCNT2 (via N-terminus) bind the ACTR1A filament and act as molecular rulers to determine the length. The pointed end is important for binding dynein-dynactin cargo adapters. Consists of 4 subunits: ACTR10, DCNT4, DCTN5 and DCTN6. The barbed end is composed of a CAPZA1:CAPZB heterodimers, which binds ACTR1A/ACTB filament and dynactin and stabilizes dynactin. Interacts with ATP7B, but not ATP7A, in a copper-dependent manner. Interacts with ANK2; this interaction is required for localization at costameres. Interacts with N4BP2L1.</text>
</comment>
<dbReference type="PANTHER" id="PTHR13034">
    <property type="entry name" value="DYNACTIN P62 SUBUNIT"/>
    <property type="match status" value="1"/>
</dbReference>